<sequence length="144" mass="14862">MARDLSLAVRKAIIAVLEDDAAVTAIVPVARIHAVEAPADPVWPFIRYGFATRLPFHATGIDGTRIAGALHGFAKGTQEDGVSALGAAMAAAIDGVDGRGLTLPLEHEPAAVAHVAWTGSRILRDGDEAGAYQVVVSFEAVVVG</sequence>
<dbReference type="RefSeq" id="WP_380855850.1">
    <property type="nucleotide sequence ID" value="NZ_JBHRXV010000001.1"/>
</dbReference>
<reference evidence="2" key="1">
    <citation type="journal article" date="2019" name="Int. J. Syst. Evol. Microbiol.">
        <title>The Global Catalogue of Microorganisms (GCM) 10K type strain sequencing project: providing services to taxonomists for standard genome sequencing and annotation.</title>
        <authorList>
            <consortium name="The Broad Institute Genomics Platform"/>
            <consortium name="The Broad Institute Genome Sequencing Center for Infectious Disease"/>
            <person name="Wu L."/>
            <person name="Ma J."/>
        </authorList>
    </citation>
    <scope>NUCLEOTIDE SEQUENCE [LARGE SCALE GENOMIC DNA]</scope>
    <source>
        <strain evidence="2">KCTC 42644</strain>
    </source>
</reference>
<dbReference type="Proteomes" id="UP001595615">
    <property type="component" value="Unassembled WGS sequence"/>
</dbReference>
<proteinExistence type="predicted"/>
<dbReference type="EMBL" id="JBHRXV010000001">
    <property type="protein sequence ID" value="MFC3711268.1"/>
    <property type="molecule type" value="Genomic_DNA"/>
</dbReference>
<dbReference type="Gene3D" id="3.30.2000.30">
    <property type="match status" value="1"/>
</dbReference>
<protein>
    <submittedName>
        <fullName evidence="1">DUF3168 domain-containing protein</fullName>
    </submittedName>
</protein>
<comment type="caution">
    <text evidence="1">The sequence shown here is derived from an EMBL/GenBank/DDBJ whole genome shotgun (WGS) entry which is preliminary data.</text>
</comment>
<gene>
    <name evidence="1" type="ORF">ACFOMD_01715</name>
</gene>
<accession>A0ABV7X7V1</accession>
<evidence type="ECO:0000313" key="1">
    <source>
        <dbReference type="EMBL" id="MFC3711268.1"/>
    </source>
</evidence>
<dbReference type="Pfam" id="PF11367">
    <property type="entry name" value="Tail_completion_gp17"/>
    <property type="match status" value="1"/>
</dbReference>
<name>A0ABV7X7V1_9SPHN</name>
<keyword evidence="2" id="KW-1185">Reference proteome</keyword>
<organism evidence="1 2">
    <name type="scientific">Sphingoaurantiacus capsulatus</name>
    <dbReference type="NCBI Taxonomy" id="1771310"/>
    <lineage>
        <taxon>Bacteria</taxon>
        <taxon>Pseudomonadati</taxon>
        <taxon>Pseudomonadota</taxon>
        <taxon>Alphaproteobacteria</taxon>
        <taxon>Sphingomonadales</taxon>
        <taxon>Sphingosinicellaceae</taxon>
        <taxon>Sphingoaurantiacus</taxon>
    </lineage>
</organism>
<dbReference type="InterPro" id="IPR021508">
    <property type="entry name" value="Gp17-like"/>
</dbReference>
<dbReference type="InterPro" id="IPR053745">
    <property type="entry name" value="Viral_Tail_Comp_sf"/>
</dbReference>
<evidence type="ECO:0000313" key="2">
    <source>
        <dbReference type="Proteomes" id="UP001595615"/>
    </source>
</evidence>